<evidence type="ECO:0000256" key="1">
    <source>
        <dbReference type="ARBA" id="ARBA00004123"/>
    </source>
</evidence>
<sequence length="616" mass="70615">MDSLYFSLEVDDKEFSTCDNHDDDEEFQNDLQALKQACLKTGTNPDDIQNDAADCNPPPVPVSVSATTASANPLALDSESDYEDLELLRSIRSRLAISEDVCDPFLPSSTSDHNEDDAEDDFETLRAIQRRLSAYTASESGISSDKSENSTFPKSAQMFIDAIKSNRSFQKLLRSKSTQIEAKIEKNKKLRERIKILKNLDISCKKRTTRALSLGKDPRIQFISTPKSNASGKHCYGPPENPQVPDYRMALTKLPLSLERKKWSKEERENLIKGIKQQFQEKVLHGSVDSWRDGNNLDNIIASIKDIEITPERIREFVAQVNWDQLALMYTRGRSGVECEARWLNHEDPLNNSSSWTAEEDKNLLFIIQEKGIANWHDIAVSLGTNRTPFQCLSRYQRSLNACILNREWTEEEDEKLRSAVEAFGERDWQSVASALTGRTGTQCSNRWKKSLHPSRKRVGRWSADEDKRLKISVMLFGPKNWKKIAEFVPGRTQVQCRERWVNSLDPSLSRGEWNEEEDLKLEAAIEEHGYCWSKIAACMTSRTDNQCWRRWKVLHPDKVPLFQEARRIRKSACISNFVDRESERPAIGPNDFMTFPVTDSTSKPENTNMIVRMMM</sequence>
<dbReference type="PROSITE" id="PS50090">
    <property type="entry name" value="MYB_LIKE"/>
    <property type="match status" value="5"/>
</dbReference>
<evidence type="ECO:0000256" key="5">
    <source>
        <dbReference type="ARBA" id="ARBA00023242"/>
    </source>
</evidence>
<dbReference type="GO" id="GO:0001006">
    <property type="term" value="F:RNA polymerase III type 3 promoter sequence-specific DNA binding"/>
    <property type="evidence" value="ECO:0007669"/>
    <property type="project" value="TreeGrafter"/>
</dbReference>
<dbReference type="InterPro" id="IPR051575">
    <property type="entry name" value="Myb-like_DNA-bd"/>
</dbReference>
<keyword evidence="4" id="KW-0804">Transcription</keyword>
<feature type="domain" description="Myb-like" evidence="7">
    <location>
        <begin position="255"/>
        <end position="347"/>
    </location>
</feature>
<feature type="domain" description="Myb-like" evidence="7">
    <location>
        <begin position="454"/>
        <end position="505"/>
    </location>
</feature>
<keyword evidence="5" id="KW-0539">Nucleus</keyword>
<accession>A0AAV5KD88</accession>
<dbReference type="InterPro" id="IPR017930">
    <property type="entry name" value="Myb_dom"/>
</dbReference>
<gene>
    <name evidence="9" type="ORF">SLEP1_g32429</name>
</gene>
<feature type="domain" description="Myb-like" evidence="7">
    <location>
        <begin position="506"/>
        <end position="556"/>
    </location>
</feature>
<proteinExistence type="predicted"/>
<evidence type="ECO:0000259" key="8">
    <source>
        <dbReference type="PROSITE" id="PS51294"/>
    </source>
</evidence>
<dbReference type="Gene3D" id="1.10.10.60">
    <property type="entry name" value="Homeodomain-like"/>
    <property type="match status" value="5"/>
</dbReference>
<keyword evidence="6" id="KW-0175">Coiled coil</keyword>
<protein>
    <submittedName>
        <fullName evidence="9">Uncharacterized protein</fullName>
    </submittedName>
</protein>
<feature type="domain" description="Myb-like" evidence="7">
    <location>
        <begin position="409"/>
        <end position="452"/>
    </location>
</feature>
<evidence type="ECO:0000256" key="6">
    <source>
        <dbReference type="SAM" id="Coils"/>
    </source>
</evidence>
<keyword evidence="10" id="KW-1185">Reference proteome</keyword>
<evidence type="ECO:0000259" key="7">
    <source>
        <dbReference type="PROSITE" id="PS50090"/>
    </source>
</evidence>
<evidence type="ECO:0000256" key="3">
    <source>
        <dbReference type="ARBA" id="ARBA00023125"/>
    </source>
</evidence>
<dbReference type="PROSITE" id="PS51294">
    <property type="entry name" value="HTH_MYB"/>
    <property type="match status" value="4"/>
</dbReference>
<dbReference type="Pfam" id="PF00249">
    <property type="entry name" value="Myb_DNA-binding"/>
    <property type="match status" value="2"/>
</dbReference>
<dbReference type="Proteomes" id="UP001054252">
    <property type="component" value="Unassembled WGS sequence"/>
</dbReference>
<dbReference type="AlphaFoldDB" id="A0AAV5KD88"/>
<dbReference type="PANTHER" id="PTHR46621">
    <property type="entry name" value="SNRNA-ACTIVATING PROTEIN COMPLEX SUBUNIT 4"/>
    <property type="match status" value="1"/>
</dbReference>
<keyword evidence="3" id="KW-0238">DNA-binding</keyword>
<feature type="coiled-coil region" evidence="6">
    <location>
        <begin position="173"/>
        <end position="200"/>
    </location>
</feature>
<dbReference type="FunFam" id="1.10.10.60:FF:000016">
    <property type="entry name" value="Transcriptional activator Myb isoform A"/>
    <property type="match status" value="2"/>
</dbReference>
<dbReference type="Pfam" id="PF13921">
    <property type="entry name" value="Myb_DNA-bind_6"/>
    <property type="match status" value="1"/>
</dbReference>
<feature type="domain" description="Myb-like" evidence="7">
    <location>
        <begin position="348"/>
        <end position="400"/>
    </location>
</feature>
<reference evidence="9 10" key="1">
    <citation type="journal article" date="2021" name="Commun. Biol.">
        <title>The genome of Shorea leprosula (Dipterocarpaceae) highlights the ecological relevance of drought in aseasonal tropical rainforests.</title>
        <authorList>
            <person name="Ng K.K.S."/>
            <person name="Kobayashi M.J."/>
            <person name="Fawcett J.A."/>
            <person name="Hatakeyama M."/>
            <person name="Paape T."/>
            <person name="Ng C.H."/>
            <person name="Ang C.C."/>
            <person name="Tnah L.H."/>
            <person name="Lee C.T."/>
            <person name="Nishiyama T."/>
            <person name="Sese J."/>
            <person name="O'Brien M.J."/>
            <person name="Copetti D."/>
            <person name="Mohd Noor M.I."/>
            <person name="Ong R.C."/>
            <person name="Putra M."/>
            <person name="Sireger I.Z."/>
            <person name="Indrioko S."/>
            <person name="Kosugi Y."/>
            <person name="Izuno A."/>
            <person name="Isagi Y."/>
            <person name="Lee S.L."/>
            <person name="Shimizu K.K."/>
        </authorList>
    </citation>
    <scope>NUCLEOTIDE SEQUENCE [LARGE SCALE GENOMIC DNA]</scope>
    <source>
        <strain evidence="9">214</strain>
    </source>
</reference>
<dbReference type="SUPFAM" id="SSF46689">
    <property type="entry name" value="Homeodomain-like"/>
    <property type="match status" value="3"/>
</dbReference>
<dbReference type="EMBL" id="BPVZ01000060">
    <property type="protein sequence ID" value="GKV22567.1"/>
    <property type="molecule type" value="Genomic_DNA"/>
</dbReference>
<evidence type="ECO:0000313" key="10">
    <source>
        <dbReference type="Proteomes" id="UP001054252"/>
    </source>
</evidence>
<dbReference type="InterPro" id="IPR009057">
    <property type="entry name" value="Homeodomain-like_sf"/>
</dbReference>
<dbReference type="GO" id="GO:0042796">
    <property type="term" value="P:snRNA transcription by RNA polymerase III"/>
    <property type="evidence" value="ECO:0007669"/>
    <property type="project" value="TreeGrafter"/>
</dbReference>
<dbReference type="SMART" id="SM00717">
    <property type="entry name" value="SANT"/>
    <property type="match status" value="5"/>
</dbReference>
<comment type="caution">
    <text evidence="9">The sequence shown here is derived from an EMBL/GenBank/DDBJ whole genome shotgun (WGS) entry which is preliminary data.</text>
</comment>
<evidence type="ECO:0000256" key="4">
    <source>
        <dbReference type="ARBA" id="ARBA00023163"/>
    </source>
</evidence>
<dbReference type="GO" id="GO:0042795">
    <property type="term" value="P:snRNA transcription by RNA polymerase II"/>
    <property type="evidence" value="ECO:0007669"/>
    <property type="project" value="TreeGrafter"/>
</dbReference>
<organism evidence="9 10">
    <name type="scientific">Rubroshorea leprosula</name>
    <dbReference type="NCBI Taxonomy" id="152421"/>
    <lineage>
        <taxon>Eukaryota</taxon>
        <taxon>Viridiplantae</taxon>
        <taxon>Streptophyta</taxon>
        <taxon>Embryophyta</taxon>
        <taxon>Tracheophyta</taxon>
        <taxon>Spermatophyta</taxon>
        <taxon>Magnoliopsida</taxon>
        <taxon>eudicotyledons</taxon>
        <taxon>Gunneridae</taxon>
        <taxon>Pentapetalae</taxon>
        <taxon>rosids</taxon>
        <taxon>malvids</taxon>
        <taxon>Malvales</taxon>
        <taxon>Dipterocarpaceae</taxon>
        <taxon>Rubroshorea</taxon>
    </lineage>
</organism>
<keyword evidence="2" id="KW-0805">Transcription regulation</keyword>
<feature type="domain" description="HTH myb-type" evidence="8">
    <location>
        <begin position="409"/>
        <end position="452"/>
    </location>
</feature>
<dbReference type="GO" id="GO:0005634">
    <property type="term" value="C:nucleus"/>
    <property type="evidence" value="ECO:0007669"/>
    <property type="project" value="UniProtKB-SubCell"/>
</dbReference>
<name>A0AAV5KD88_9ROSI</name>
<dbReference type="CDD" id="cd00167">
    <property type="entry name" value="SANT"/>
    <property type="match status" value="4"/>
</dbReference>
<evidence type="ECO:0000313" key="9">
    <source>
        <dbReference type="EMBL" id="GKV22567.1"/>
    </source>
</evidence>
<feature type="domain" description="HTH myb-type" evidence="8">
    <location>
        <begin position="453"/>
        <end position="509"/>
    </location>
</feature>
<dbReference type="GO" id="GO:0019185">
    <property type="term" value="C:snRNA-activating protein complex"/>
    <property type="evidence" value="ECO:0007669"/>
    <property type="project" value="TreeGrafter"/>
</dbReference>
<dbReference type="InterPro" id="IPR001005">
    <property type="entry name" value="SANT/Myb"/>
</dbReference>
<evidence type="ECO:0000256" key="2">
    <source>
        <dbReference type="ARBA" id="ARBA00023015"/>
    </source>
</evidence>
<feature type="domain" description="HTH myb-type" evidence="8">
    <location>
        <begin position="355"/>
        <end position="404"/>
    </location>
</feature>
<dbReference type="PANTHER" id="PTHR46621:SF1">
    <property type="entry name" value="SNRNA-ACTIVATING PROTEIN COMPLEX SUBUNIT 4"/>
    <property type="match status" value="1"/>
</dbReference>
<feature type="domain" description="HTH myb-type" evidence="8">
    <location>
        <begin position="511"/>
        <end position="560"/>
    </location>
</feature>
<dbReference type="GO" id="GO:0000978">
    <property type="term" value="F:RNA polymerase II cis-regulatory region sequence-specific DNA binding"/>
    <property type="evidence" value="ECO:0007669"/>
    <property type="project" value="TreeGrafter"/>
</dbReference>
<comment type="subcellular location">
    <subcellularLocation>
        <location evidence="1">Nucleus</location>
    </subcellularLocation>
</comment>